<protein>
    <submittedName>
        <fullName evidence="8">Heme ABC exporter ATP-binding protein CcmA</fullName>
    </submittedName>
</protein>
<evidence type="ECO:0000256" key="2">
    <source>
        <dbReference type="ARBA" id="ARBA00022741"/>
    </source>
</evidence>
<organism evidence="8 9">
    <name type="scientific">Elongatibacter sediminis</name>
    <dbReference type="NCBI Taxonomy" id="3119006"/>
    <lineage>
        <taxon>Bacteria</taxon>
        <taxon>Pseudomonadati</taxon>
        <taxon>Pseudomonadota</taxon>
        <taxon>Gammaproteobacteria</taxon>
        <taxon>Chromatiales</taxon>
        <taxon>Wenzhouxiangellaceae</taxon>
        <taxon>Elongatibacter</taxon>
    </lineage>
</organism>
<dbReference type="InterPro" id="IPR003593">
    <property type="entry name" value="AAA+_ATPase"/>
</dbReference>
<dbReference type="GO" id="GO:0016887">
    <property type="term" value="F:ATP hydrolysis activity"/>
    <property type="evidence" value="ECO:0007669"/>
    <property type="project" value="InterPro"/>
</dbReference>
<dbReference type="SUPFAM" id="SSF52540">
    <property type="entry name" value="P-loop containing nucleoside triphosphate hydrolases"/>
    <property type="match status" value="1"/>
</dbReference>
<dbReference type="Pfam" id="PF00005">
    <property type="entry name" value="ABC_tran"/>
    <property type="match status" value="1"/>
</dbReference>
<evidence type="ECO:0000256" key="4">
    <source>
        <dbReference type="ARBA" id="ARBA00022840"/>
    </source>
</evidence>
<dbReference type="AlphaFoldDB" id="A0AAW9RGJ3"/>
<gene>
    <name evidence="8" type="primary">ccmA</name>
    <name evidence="8" type="ORF">V3330_12980</name>
</gene>
<dbReference type="Gene3D" id="3.40.50.300">
    <property type="entry name" value="P-loop containing nucleotide triphosphate hydrolases"/>
    <property type="match status" value="1"/>
</dbReference>
<evidence type="ECO:0000256" key="6">
    <source>
        <dbReference type="ARBA" id="ARBA00023136"/>
    </source>
</evidence>
<comment type="caution">
    <text evidence="8">The sequence shown here is derived from an EMBL/GenBank/DDBJ whole genome shotgun (WGS) entry which is preliminary data.</text>
</comment>
<evidence type="ECO:0000256" key="1">
    <source>
        <dbReference type="ARBA" id="ARBA00022448"/>
    </source>
</evidence>
<dbReference type="PANTHER" id="PTHR43499">
    <property type="entry name" value="ABC TRANSPORTER I FAMILY MEMBER 1"/>
    <property type="match status" value="1"/>
</dbReference>
<dbReference type="InterPro" id="IPR005895">
    <property type="entry name" value="ABC_transptr_haem_export_CcmA"/>
</dbReference>
<evidence type="ECO:0000259" key="7">
    <source>
        <dbReference type="PROSITE" id="PS50893"/>
    </source>
</evidence>
<accession>A0AAW9RGJ3</accession>
<dbReference type="Proteomes" id="UP001359886">
    <property type="component" value="Unassembled WGS sequence"/>
</dbReference>
<sequence>MISVDQLVYERFFAPVFQPVSFRLGAGELLRITGANGSGKTTLIRVLAGLLEPTAGRVGITADRIAYVGHQLALKDDLSVEENLKFFSNFMGTGTTSAATAIDALGLRRVAGQLARTLSAGQRKRCALARLLLSPARLWLLDEPYSNLDTEGCSRVDELLASHLARGGACVMATHGNHRPQVPVEDELALKAGTGS</sequence>
<dbReference type="GO" id="GO:0017004">
    <property type="term" value="P:cytochrome complex assembly"/>
    <property type="evidence" value="ECO:0007669"/>
    <property type="project" value="UniProtKB-KW"/>
</dbReference>
<evidence type="ECO:0000256" key="3">
    <source>
        <dbReference type="ARBA" id="ARBA00022748"/>
    </source>
</evidence>
<evidence type="ECO:0000313" key="9">
    <source>
        <dbReference type="Proteomes" id="UP001359886"/>
    </source>
</evidence>
<dbReference type="GO" id="GO:0022857">
    <property type="term" value="F:transmembrane transporter activity"/>
    <property type="evidence" value="ECO:0007669"/>
    <property type="project" value="InterPro"/>
</dbReference>
<dbReference type="RefSeq" id="WP_354695861.1">
    <property type="nucleotide sequence ID" value="NZ_JAZHOG010000008.1"/>
</dbReference>
<keyword evidence="2" id="KW-0547">Nucleotide-binding</keyword>
<dbReference type="PROSITE" id="PS50893">
    <property type="entry name" value="ABC_TRANSPORTER_2"/>
    <property type="match status" value="1"/>
</dbReference>
<dbReference type="PANTHER" id="PTHR43499:SF1">
    <property type="entry name" value="ABC TRANSPORTER I FAMILY MEMBER 1"/>
    <property type="match status" value="1"/>
</dbReference>
<feature type="domain" description="ABC transporter" evidence="7">
    <location>
        <begin position="2"/>
        <end position="194"/>
    </location>
</feature>
<evidence type="ECO:0000313" key="8">
    <source>
        <dbReference type="EMBL" id="MEJ8568539.1"/>
    </source>
</evidence>
<proteinExistence type="predicted"/>
<reference evidence="8 9" key="1">
    <citation type="submission" date="2024-02" db="EMBL/GenBank/DDBJ databases">
        <title>A novel Wenzhouxiangellaceae bacterium, isolated from coastal sediments.</title>
        <authorList>
            <person name="Du Z.-J."/>
            <person name="Ye Y.-Q."/>
            <person name="Zhang X.-Y."/>
        </authorList>
    </citation>
    <scope>NUCLEOTIDE SEQUENCE [LARGE SCALE GENOMIC DNA]</scope>
    <source>
        <strain evidence="8 9">CH-27</strain>
    </source>
</reference>
<dbReference type="GO" id="GO:0005524">
    <property type="term" value="F:ATP binding"/>
    <property type="evidence" value="ECO:0007669"/>
    <property type="project" value="UniProtKB-KW"/>
</dbReference>
<dbReference type="EMBL" id="JAZHOG010000008">
    <property type="protein sequence ID" value="MEJ8568539.1"/>
    <property type="molecule type" value="Genomic_DNA"/>
</dbReference>
<keyword evidence="9" id="KW-1185">Reference proteome</keyword>
<keyword evidence="4 8" id="KW-0067">ATP-binding</keyword>
<dbReference type="InterPro" id="IPR003439">
    <property type="entry name" value="ABC_transporter-like_ATP-bd"/>
</dbReference>
<name>A0AAW9RGJ3_9GAMM</name>
<dbReference type="NCBIfam" id="TIGR01189">
    <property type="entry name" value="ccmA"/>
    <property type="match status" value="1"/>
</dbReference>
<dbReference type="SMART" id="SM00382">
    <property type="entry name" value="AAA"/>
    <property type="match status" value="1"/>
</dbReference>
<keyword evidence="6" id="KW-0472">Membrane</keyword>
<keyword evidence="5" id="KW-1278">Translocase</keyword>
<keyword evidence="3" id="KW-0201">Cytochrome c-type biogenesis</keyword>
<evidence type="ECO:0000256" key="5">
    <source>
        <dbReference type="ARBA" id="ARBA00022967"/>
    </source>
</evidence>
<dbReference type="InterPro" id="IPR027417">
    <property type="entry name" value="P-loop_NTPase"/>
</dbReference>
<keyword evidence="1" id="KW-0813">Transport</keyword>